<evidence type="ECO:0000256" key="1">
    <source>
        <dbReference type="SAM" id="SignalP"/>
    </source>
</evidence>
<proteinExistence type="predicted"/>
<feature type="signal peptide" evidence="1">
    <location>
        <begin position="1"/>
        <end position="19"/>
    </location>
</feature>
<reference evidence="2" key="1">
    <citation type="submission" date="2008-01" db="EMBL/GenBank/DDBJ databases">
        <title>Complete sequence of chromosome of Caulobacter sp. K31.</title>
        <authorList>
            <consortium name="US DOE Joint Genome Institute"/>
            <person name="Copeland A."/>
            <person name="Lucas S."/>
            <person name="Lapidus A."/>
            <person name="Barry K."/>
            <person name="Glavina del Rio T."/>
            <person name="Dalin E."/>
            <person name="Tice H."/>
            <person name="Pitluck S."/>
            <person name="Bruce D."/>
            <person name="Goodwin L."/>
            <person name="Thompson L.S."/>
            <person name="Brettin T."/>
            <person name="Detter J.C."/>
            <person name="Han C."/>
            <person name="Schmutz J."/>
            <person name="Larimer F."/>
            <person name="Land M."/>
            <person name="Hauser L."/>
            <person name="Kyrpides N."/>
            <person name="Kim E."/>
            <person name="Stephens C."/>
            <person name="Richardson P."/>
        </authorList>
    </citation>
    <scope>NUCLEOTIDE SEQUENCE [LARGE SCALE GENOMIC DNA]</scope>
    <source>
        <strain evidence="2">K31</strain>
    </source>
</reference>
<dbReference type="OrthoDB" id="482420at2"/>
<sequence precursor="true">MKTFLLALCLAGLATSAFAQTLVVKGPTGQTANVAVADLASLPRVSVAFDAHGEKHVYEGPLLIDVLAKVGTPTGKAIHGPEMADVVLVKAWDGYQVAFGLAELDPGTRPDRIILADRADGAPLSGKDGAFKLVAEGDLRPARSARMVTEIEVLRLAKP</sequence>
<name>B0SYB0_CAUSK</name>
<accession>B0SYB0</accession>
<evidence type="ECO:0008006" key="3">
    <source>
        <dbReference type="Google" id="ProtNLM"/>
    </source>
</evidence>
<dbReference type="KEGG" id="cak:Caul_2730"/>
<dbReference type="eggNOG" id="COG2041">
    <property type="taxonomic scope" value="Bacteria"/>
</dbReference>
<evidence type="ECO:0000313" key="2">
    <source>
        <dbReference type="EMBL" id="ABZ71857.1"/>
    </source>
</evidence>
<dbReference type="AlphaFoldDB" id="B0SYB0"/>
<gene>
    <name evidence="2" type="ordered locus">Caul_2730</name>
</gene>
<feature type="chain" id="PRO_5002755672" description="Oxidoreductase molybdopterin-binding domain-containing protein" evidence="1">
    <location>
        <begin position="20"/>
        <end position="159"/>
    </location>
</feature>
<dbReference type="InterPro" id="IPR036374">
    <property type="entry name" value="OxRdtase_Mopterin-bd_sf"/>
</dbReference>
<dbReference type="HOGENOM" id="CLU_118511_0_0_5"/>
<protein>
    <recommendedName>
        <fullName evidence="3">Oxidoreductase molybdopterin-binding domain-containing protein</fullName>
    </recommendedName>
</protein>
<dbReference type="Gene3D" id="3.90.420.10">
    <property type="entry name" value="Oxidoreductase, molybdopterin-binding domain"/>
    <property type="match status" value="1"/>
</dbReference>
<organism evidence="2">
    <name type="scientific">Caulobacter sp. (strain K31)</name>
    <dbReference type="NCBI Taxonomy" id="366602"/>
    <lineage>
        <taxon>Bacteria</taxon>
        <taxon>Pseudomonadati</taxon>
        <taxon>Pseudomonadota</taxon>
        <taxon>Alphaproteobacteria</taxon>
        <taxon>Caulobacterales</taxon>
        <taxon>Caulobacteraceae</taxon>
        <taxon>Caulobacter</taxon>
    </lineage>
</organism>
<dbReference type="EMBL" id="CP000927">
    <property type="protein sequence ID" value="ABZ71857.1"/>
    <property type="molecule type" value="Genomic_DNA"/>
</dbReference>
<dbReference type="STRING" id="366602.Caul_2730"/>
<keyword evidence="1" id="KW-0732">Signal</keyword>
<dbReference type="SUPFAM" id="SSF56524">
    <property type="entry name" value="Oxidoreductase molybdopterin-binding domain"/>
    <property type="match status" value="1"/>
</dbReference>